<reference evidence="3" key="1">
    <citation type="submission" date="2021-03" db="EMBL/GenBank/DDBJ databases">
        <title>Bacillus suaedae sp. nov., isolated from Suaeda aralocaspica.</title>
        <authorList>
            <person name="Lei R.F.R."/>
        </authorList>
    </citation>
    <scope>NUCLEOTIDE SEQUENCE</scope>
    <source>
        <strain evidence="3">YZJH907-2</strain>
    </source>
</reference>
<dbReference type="RefSeq" id="WP_210594926.1">
    <property type="nucleotide sequence ID" value="NZ_JAGKSQ010000001.1"/>
</dbReference>
<dbReference type="PANTHER" id="PTHR47837">
    <property type="entry name" value="GTP PYROPHOSPHOKINASE YJBM"/>
    <property type="match status" value="1"/>
</dbReference>
<comment type="pathway">
    <text evidence="1">Purine metabolism; ppGpp biosynthesis; ppGpp from GTP: step 1/2.</text>
</comment>
<dbReference type="Proteomes" id="UP000678228">
    <property type="component" value="Unassembled WGS sequence"/>
</dbReference>
<dbReference type="CDD" id="cd05399">
    <property type="entry name" value="NT_Rel-Spo_like"/>
    <property type="match status" value="1"/>
</dbReference>
<evidence type="ECO:0000313" key="4">
    <source>
        <dbReference type="Proteomes" id="UP000678228"/>
    </source>
</evidence>
<accession>A0A941AM45</accession>
<dbReference type="EMBL" id="JAGKSQ010000001">
    <property type="protein sequence ID" value="MBP3949541.1"/>
    <property type="molecule type" value="Genomic_DNA"/>
</dbReference>
<dbReference type="Gene3D" id="1.10.287.860">
    <property type="entry name" value="Nucleotidyltransferase"/>
    <property type="match status" value="1"/>
</dbReference>
<dbReference type="AlphaFoldDB" id="A0A941AM45"/>
<dbReference type="SMART" id="SM00954">
    <property type="entry name" value="RelA_SpoT"/>
    <property type="match status" value="1"/>
</dbReference>
<sequence length="248" mass="29180">MDTANFDLKQLKIFKDEVTRFMMAYKFALDEIDTKIDILKQEFEYIHEYSPIEHVSSRLKTPESILNKVYRKKYPLTLSGIKENIRDIAGVRITCSFLSDIYKISDMLHRQKDLHVVEIKDYISHPKPNGYRSLHLLVQIPVFMSDREDHVYVEIQIRTIAMDFWASLEHKIFYKYNKEVPERLIKELKEAAESATALDKKMETIHQEVSDIKAKDEQDHIIPLTINNEKLSLPVGFLETIFDKSSLK</sequence>
<organism evidence="3 4">
    <name type="scientific">Halalkalibacter suaedae</name>
    <dbReference type="NCBI Taxonomy" id="2822140"/>
    <lineage>
        <taxon>Bacteria</taxon>
        <taxon>Bacillati</taxon>
        <taxon>Bacillota</taxon>
        <taxon>Bacilli</taxon>
        <taxon>Bacillales</taxon>
        <taxon>Bacillaceae</taxon>
        <taxon>Halalkalibacter</taxon>
    </lineage>
</organism>
<dbReference type="InterPro" id="IPR043519">
    <property type="entry name" value="NT_sf"/>
</dbReference>
<keyword evidence="4" id="KW-1185">Reference proteome</keyword>
<dbReference type="InterPro" id="IPR052366">
    <property type="entry name" value="GTP_Pyrophosphokinase"/>
</dbReference>
<evidence type="ECO:0000259" key="2">
    <source>
        <dbReference type="SMART" id="SM00954"/>
    </source>
</evidence>
<dbReference type="InterPro" id="IPR007685">
    <property type="entry name" value="RelA_SpoT"/>
</dbReference>
<name>A0A941AM45_9BACI</name>
<evidence type="ECO:0000256" key="1">
    <source>
        <dbReference type="ARBA" id="ARBA00004976"/>
    </source>
</evidence>
<dbReference type="SUPFAM" id="SSF81301">
    <property type="entry name" value="Nucleotidyltransferase"/>
    <property type="match status" value="1"/>
</dbReference>
<dbReference type="Gene3D" id="3.30.460.10">
    <property type="entry name" value="Beta Polymerase, domain 2"/>
    <property type="match status" value="1"/>
</dbReference>
<dbReference type="GO" id="GO:0015969">
    <property type="term" value="P:guanosine tetraphosphate metabolic process"/>
    <property type="evidence" value="ECO:0007669"/>
    <property type="project" value="InterPro"/>
</dbReference>
<evidence type="ECO:0000313" key="3">
    <source>
        <dbReference type="EMBL" id="MBP3949541.1"/>
    </source>
</evidence>
<gene>
    <name evidence="3" type="ORF">J7W16_00250</name>
</gene>
<comment type="caution">
    <text evidence="3">The sequence shown here is derived from an EMBL/GenBank/DDBJ whole genome shotgun (WGS) entry which is preliminary data.</text>
</comment>
<dbReference type="PANTHER" id="PTHR47837:SF2">
    <property type="entry name" value="GTP PYROPHOSPHOKINASE YWAC"/>
    <property type="match status" value="1"/>
</dbReference>
<proteinExistence type="predicted"/>
<feature type="domain" description="RelA/SpoT" evidence="2">
    <location>
        <begin position="57"/>
        <end position="180"/>
    </location>
</feature>
<dbReference type="Pfam" id="PF04607">
    <property type="entry name" value="RelA_SpoT"/>
    <property type="match status" value="1"/>
</dbReference>
<protein>
    <submittedName>
        <fullName evidence="3">GTP pyrophosphokinase family protein</fullName>
    </submittedName>
</protein>